<gene>
    <name evidence="4" type="primary">LOC108742382</name>
</gene>
<dbReference type="PANTHER" id="PTHR10410">
    <property type="entry name" value="EUKARYOTIC TRANSLATION INITIATION FACTOR 3 -RELATED"/>
    <property type="match status" value="1"/>
</dbReference>
<dbReference type="SUPFAM" id="SSF102712">
    <property type="entry name" value="JAB1/MPN domain"/>
    <property type="match status" value="1"/>
</dbReference>
<sequence>MTEDDEIDILGDLSVDSSVSQSENFDISAALGSQNSDLLTCDYTTPLFLDNSGTHALWFSNGNSYFSSELQTEHLANAQQEKVNSSKEIPSTSSGNIVSDSSGWTIKEKGLLCNGVQIFGKNNVCLAKFIGSKSADEVNFYLKHFYEDHLKSMSSDSLNSDTKIVSDCETPASIEEAMVSVSTAKPTVPETSKRLTKNAGRKGSKNDKKGFFFKQTQNLLKINRHFNMKNIRNKRGKFNVINKIRPPENPSSLPLTPTKSMQLQGEEVVKIKKLNPEDADFDVDVDIDIESLSEDESLQTNGSLNKQILTPVPTPSLHISTNDNSCKRNSLTLSRQIKRKFLNNGEGGKTLAHGADGEVIHTTIVDESSAKKATPTGPKKPPIQLIYCRPFNEQFPQPFNVLIHVSALILMDLHAHTCYTEVMGLVGGSWNEKTGQLTVTAYQPCRNTSDSATHCDMCPVTQAKAAENIHAEGLEVVGWFHSHPTFSPEPSQQDIETQVSLQSWLGGRDRPCLGIILTPYDTLGGPSAPSNIRCLIAHKKENTENQFVPYKFKTRIFAEGLHVKEFLDKARKVVEYVRRTNSNNVFLKDYFLDRSLKHQEKFLSSVKMNLIKCESINKMTCDAITNGLLNIVGNY</sequence>
<dbReference type="InterPro" id="IPR000555">
    <property type="entry name" value="JAMM/MPN+_dom"/>
</dbReference>
<dbReference type="STRING" id="224129.A0A1W4XAL3"/>
<dbReference type="Pfam" id="PF01398">
    <property type="entry name" value="JAB"/>
    <property type="match status" value="1"/>
</dbReference>
<dbReference type="InterPro" id="IPR050242">
    <property type="entry name" value="JAMM_MPN+_peptidase_M67A"/>
</dbReference>
<evidence type="ECO:0000256" key="1">
    <source>
        <dbReference type="SAM" id="MobiDB-lite"/>
    </source>
</evidence>
<dbReference type="SMART" id="SM00232">
    <property type="entry name" value="JAB_MPN"/>
    <property type="match status" value="1"/>
</dbReference>
<dbReference type="GeneID" id="108742382"/>
<feature type="domain" description="MPN" evidence="2">
    <location>
        <begin position="401"/>
        <end position="537"/>
    </location>
</feature>
<dbReference type="Gene3D" id="3.40.140.10">
    <property type="entry name" value="Cytidine Deaminase, domain 2"/>
    <property type="match status" value="1"/>
</dbReference>
<dbReference type="OrthoDB" id="7464992at2759"/>
<feature type="region of interest" description="Disordered" evidence="1">
    <location>
        <begin position="182"/>
        <end position="207"/>
    </location>
</feature>
<name>A0A1W4XAL3_AGRPL</name>
<accession>A0A1W4XAL3</accession>
<feature type="compositionally biased region" description="Basic residues" evidence="1">
    <location>
        <begin position="194"/>
        <end position="203"/>
    </location>
</feature>
<proteinExistence type="predicted"/>
<dbReference type="KEGG" id="apln:108742382"/>
<dbReference type="Proteomes" id="UP000192223">
    <property type="component" value="Unplaced"/>
</dbReference>
<dbReference type="InterPro" id="IPR037518">
    <property type="entry name" value="MPN"/>
</dbReference>
<organism evidence="3 4">
    <name type="scientific">Agrilus planipennis</name>
    <name type="common">Emerald ash borer</name>
    <name type="synonym">Agrilus marcopoli</name>
    <dbReference type="NCBI Taxonomy" id="224129"/>
    <lineage>
        <taxon>Eukaryota</taxon>
        <taxon>Metazoa</taxon>
        <taxon>Ecdysozoa</taxon>
        <taxon>Arthropoda</taxon>
        <taxon>Hexapoda</taxon>
        <taxon>Insecta</taxon>
        <taxon>Pterygota</taxon>
        <taxon>Neoptera</taxon>
        <taxon>Endopterygota</taxon>
        <taxon>Coleoptera</taxon>
        <taxon>Polyphaga</taxon>
        <taxon>Elateriformia</taxon>
        <taxon>Buprestoidea</taxon>
        <taxon>Buprestidae</taxon>
        <taxon>Agrilinae</taxon>
        <taxon>Agrilus</taxon>
    </lineage>
</organism>
<evidence type="ECO:0000313" key="3">
    <source>
        <dbReference type="Proteomes" id="UP000192223"/>
    </source>
</evidence>
<dbReference type="GO" id="GO:0008237">
    <property type="term" value="F:metallopeptidase activity"/>
    <property type="evidence" value="ECO:0007669"/>
    <property type="project" value="InterPro"/>
</dbReference>
<dbReference type="PROSITE" id="PS50249">
    <property type="entry name" value="MPN"/>
    <property type="match status" value="1"/>
</dbReference>
<evidence type="ECO:0000313" key="4">
    <source>
        <dbReference type="RefSeq" id="XP_018333074.1"/>
    </source>
</evidence>
<reference evidence="4" key="1">
    <citation type="submission" date="2025-08" db="UniProtKB">
        <authorList>
            <consortium name="RefSeq"/>
        </authorList>
    </citation>
    <scope>IDENTIFICATION</scope>
    <source>
        <tissue evidence="4">Entire body</tissue>
    </source>
</reference>
<keyword evidence="3" id="KW-1185">Reference proteome</keyword>
<dbReference type="RefSeq" id="XP_018333074.1">
    <property type="nucleotide sequence ID" value="XM_018477572.2"/>
</dbReference>
<dbReference type="AlphaFoldDB" id="A0A1W4XAL3"/>
<dbReference type="InParanoid" id="A0A1W4XAL3"/>
<evidence type="ECO:0000259" key="2">
    <source>
        <dbReference type="PROSITE" id="PS50249"/>
    </source>
</evidence>
<protein>
    <submittedName>
        <fullName evidence="4">Uncharacterized protein LOC108742382</fullName>
    </submittedName>
</protein>